<evidence type="ECO:0000259" key="1">
    <source>
        <dbReference type="Pfam" id="PF14321"/>
    </source>
</evidence>
<sequence>MKRIKLFALLIAGVCTLGSCSDNDDDRVESGTAKMSVKMVDAPGDYDAVFVEVEGVVVKYAGDTEVALNVNSNIYNLLELTGGTNAQLALDDEIPAGTINQIRLVLGDDNTVVIDGQTYELATPSAQQSGLKLNLNETLEAGYEYEYILDFDVDESIVEQGNGGYSLKPVIRATATAESGIIMGSIVAPSSFPVLVTATNGTTVVSSYVDANGNYALYGVPEGTYTVTFTPELGLGFDIMIVDDIVVVNGETSTVSDVTFEL</sequence>
<comment type="caution">
    <text evidence="2">The sequence shown here is derived from an EMBL/GenBank/DDBJ whole genome shotgun (WGS) entry which is preliminary data.</text>
</comment>
<dbReference type="Pfam" id="PF14321">
    <property type="entry name" value="DUF4382"/>
    <property type="match status" value="1"/>
</dbReference>
<evidence type="ECO:0000313" key="2">
    <source>
        <dbReference type="EMBL" id="GLB48465.1"/>
    </source>
</evidence>
<dbReference type="EMBL" id="BRVO01000001">
    <property type="protein sequence ID" value="GLB48465.1"/>
    <property type="molecule type" value="Genomic_DNA"/>
</dbReference>
<organism evidence="2 3">
    <name type="scientific">Neptunitalea lumnitzerae</name>
    <dbReference type="NCBI Taxonomy" id="2965509"/>
    <lineage>
        <taxon>Bacteria</taxon>
        <taxon>Pseudomonadati</taxon>
        <taxon>Bacteroidota</taxon>
        <taxon>Flavobacteriia</taxon>
        <taxon>Flavobacteriales</taxon>
        <taxon>Flavobacteriaceae</taxon>
        <taxon>Neptunitalea</taxon>
    </lineage>
</organism>
<dbReference type="RefSeq" id="WP_281764102.1">
    <property type="nucleotide sequence ID" value="NZ_BRVO01000001.1"/>
</dbReference>
<gene>
    <name evidence="2" type="ORF">Y10_08330</name>
</gene>
<keyword evidence="3" id="KW-1185">Reference proteome</keyword>
<protein>
    <recommendedName>
        <fullName evidence="1">DUF4382 domain-containing protein</fullName>
    </recommendedName>
</protein>
<proteinExistence type="predicted"/>
<dbReference type="Proteomes" id="UP001143543">
    <property type="component" value="Unassembled WGS sequence"/>
</dbReference>
<name>A0ABQ5MGD0_9FLAO</name>
<feature type="domain" description="DUF4382" evidence="1">
    <location>
        <begin position="32"/>
        <end position="169"/>
    </location>
</feature>
<dbReference type="PROSITE" id="PS51257">
    <property type="entry name" value="PROKAR_LIPOPROTEIN"/>
    <property type="match status" value="1"/>
</dbReference>
<dbReference type="InterPro" id="IPR025491">
    <property type="entry name" value="DUF4382"/>
</dbReference>
<accession>A0ABQ5MGD0</accession>
<evidence type="ECO:0000313" key="3">
    <source>
        <dbReference type="Proteomes" id="UP001143543"/>
    </source>
</evidence>
<dbReference type="SUPFAM" id="SSF49452">
    <property type="entry name" value="Starch-binding domain-like"/>
    <property type="match status" value="1"/>
</dbReference>
<reference evidence="2" key="1">
    <citation type="submission" date="2022-07" db="EMBL/GenBank/DDBJ databases">
        <title>Taxonomy of Novel Oxalotrophic and Methylotrophic Bacteria.</title>
        <authorList>
            <person name="Sahin N."/>
            <person name="Tani A."/>
        </authorList>
    </citation>
    <scope>NUCLEOTIDE SEQUENCE</scope>
    <source>
        <strain evidence="2">Y10</strain>
    </source>
</reference>
<dbReference type="Gene3D" id="2.60.40.1120">
    <property type="entry name" value="Carboxypeptidase-like, regulatory domain"/>
    <property type="match status" value="1"/>
</dbReference>
<dbReference type="InterPro" id="IPR013784">
    <property type="entry name" value="Carb-bd-like_fold"/>
</dbReference>